<evidence type="ECO:0000313" key="1">
    <source>
        <dbReference type="EMBL" id="SBV95672.1"/>
    </source>
</evidence>
<dbReference type="AlphaFoldDB" id="A0A212J898"/>
<accession>A0A212J898</accession>
<reference evidence="1" key="1">
    <citation type="submission" date="2016-04" db="EMBL/GenBank/DDBJ databases">
        <authorList>
            <person name="Evans L.H."/>
            <person name="Alamgir A."/>
            <person name="Owens N."/>
            <person name="Weber N.D."/>
            <person name="Virtaneva K."/>
            <person name="Barbian K."/>
            <person name="Babar A."/>
            <person name="Rosenke K."/>
        </authorList>
    </citation>
    <scope>NUCLEOTIDE SEQUENCE</scope>
    <source>
        <strain evidence="1">86</strain>
    </source>
</reference>
<proteinExistence type="predicted"/>
<sequence length="125" mass="13563">MTMNQARIPDTKSLVARDRVLLYTRGMDIEPEDGVALALESMRRAGRGAGPDKVMAELFGLLRENGGPPAVAGGESLPLVCAPPLNRRTVLPKDMEPLSLTTAIIKWCRTVFTRTAKKDATKDEG</sequence>
<organism evidence="1">
    <name type="scientific">uncultured delta proteobacterium</name>
    <dbReference type="NCBI Taxonomy" id="34034"/>
    <lineage>
        <taxon>Bacteria</taxon>
        <taxon>Deltaproteobacteria</taxon>
        <taxon>environmental samples</taxon>
    </lineage>
</organism>
<gene>
    <name evidence="1" type="ORF">KL86DPRO_10910</name>
</gene>
<name>A0A212J898_9DELT</name>
<protein>
    <submittedName>
        <fullName evidence="1">Uncharacterized protein</fullName>
    </submittedName>
</protein>
<dbReference type="EMBL" id="FLUQ01000001">
    <property type="protein sequence ID" value="SBV95672.1"/>
    <property type="molecule type" value="Genomic_DNA"/>
</dbReference>